<gene>
    <name evidence="7" type="ORF">CAT59_02485</name>
</gene>
<dbReference type="PANTHER" id="PTHR13096:SF8">
    <property type="entry name" value="RIBOSOMAL OXYGENASE 1"/>
    <property type="match status" value="1"/>
</dbReference>
<dbReference type="RefSeq" id="WP_032053781.1">
    <property type="nucleotide sequence ID" value="NZ_CP139249.1"/>
</dbReference>
<dbReference type="GO" id="GO:0046872">
    <property type="term" value="F:metal ion binding"/>
    <property type="evidence" value="ECO:0007669"/>
    <property type="project" value="UniProtKB-KW"/>
</dbReference>
<dbReference type="InterPro" id="IPR039994">
    <property type="entry name" value="NO66-like"/>
</dbReference>
<evidence type="ECO:0000313" key="7">
    <source>
        <dbReference type="EMBL" id="OTU30045.1"/>
    </source>
</evidence>
<dbReference type="SUPFAM" id="SSF51197">
    <property type="entry name" value="Clavaminate synthase-like"/>
    <property type="match status" value="1"/>
</dbReference>
<dbReference type="EMBL" id="NGIR01000010">
    <property type="protein sequence ID" value="OTU30045.1"/>
    <property type="molecule type" value="Genomic_DNA"/>
</dbReference>
<proteinExistence type="predicted"/>
<keyword evidence="5" id="KW-0408">Iron</keyword>
<evidence type="ECO:0000259" key="6">
    <source>
        <dbReference type="PROSITE" id="PS51184"/>
    </source>
</evidence>
<evidence type="ECO:0000256" key="1">
    <source>
        <dbReference type="ARBA" id="ARBA00001954"/>
    </source>
</evidence>
<keyword evidence="3" id="KW-0223">Dioxygenase</keyword>
<dbReference type="InterPro" id="IPR003347">
    <property type="entry name" value="JmjC_dom"/>
</dbReference>
<dbReference type="Pfam" id="PF08007">
    <property type="entry name" value="JmjC_2"/>
    <property type="match status" value="1"/>
</dbReference>
<keyword evidence="2" id="KW-0479">Metal-binding</keyword>
<comment type="caution">
    <text evidence="7">The sequence shown here is derived from an EMBL/GenBank/DDBJ whole genome shotgun (WGS) entry which is preliminary data.</text>
</comment>
<dbReference type="PANTHER" id="PTHR13096">
    <property type="entry name" value="MINA53 MYC INDUCED NUCLEAR ANTIGEN"/>
    <property type="match status" value="1"/>
</dbReference>
<dbReference type="SMART" id="SM00558">
    <property type="entry name" value="JmjC"/>
    <property type="match status" value="1"/>
</dbReference>
<comment type="cofactor">
    <cofactor evidence="1">
        <name>Fe(2+)</name>
        <dbReference type="ChEBI" id="CHEBI:29033"/>
    </cofactor>
</comment>
<feature type="domain" description="JmjC" evidence="6">
    <location>
        <begin position="100"/>
        <end position="228"/>
    </location>
</feature>
<dbReference type="Gene3D" id="3.40.366.30">
    <property type="entry name" value="50S ribosomal protein L16 arginine hydroxylase, Chain A, Domain 2"/>
    <property type="match status" value="1"/>
</dbReference>
<reference evidence="7 8" key="1">
    <citation type="submission" date="2017-05" db="EMBL/GenBank/DDBJ databases">
        <authorList>
            <person name="Song R."/>
            <person name="Chenine A.L."/>
            <person name="Ruprecht R.M."/>
        </authorList>
    </citation>
    <scope>NUCLEOTIDE SEQUENCE [LARGE SCALE GENOMIC DNA]</scope>
    <source>
        <strain evidence="7 8">ARLG1955</strain>
    </source>
</reference>
<accession>A0A242U8D4</accession>
<dbReference type="GO" id="GO:0016706">
    <property type="term" value="F:2-oxoglutarate-dependent dioxygenase activity"/>
    <property type="evidence" value="ECO:0007669"/>
    <property type="project" value="TreeGrafter"/>
</dbReference>
<dbReference type="Gene3D" id="2.60.120.650">
    <property type="entry name" value="Cupin"/>
    <property type="match status" value="1"/>
</dbReference>
<evidence type="ECO:0000313" key="8">
    <source>
        <dbReference type="Proteomes" id="UP000195162"/>
    </source>
</evidence>
<dbReference type="AlphaFoldDB" id="A0A242U8D4"/>
<organism evidence="7 8">
    <name type="scientific">Acinetobacter pittii</name>
    <name type="common">Acinetobacter genomosp. 3</name>
    <dbReference type="NCBI Taxonomy" id="48296"/>
    <lineage>
        <taxon>Bacteria</taxon>
        <taxon>Pseudomonadati</taxon>
        <taxon>Pseudomonadota</taxon>
        <taxon>Gammaproteobacteria</taxon>
        <taxon>Moraxellales</taxon>
        <taxon>Moraxellaceae</taxon>
        <taxon>Acinetobacter</taxon>
        <taxon>Acinetobacter calcoaceticus/baumannii complex</taxon>
    </lineage>
</organism>
<protein>
    <submittedName>
        <fullName evidence="7">Cupin</fullName>
    </submittedName>
</protein>
<evidence type="ECO:0000256" key="2">
    <source>
        <dbReference type="ARBA" id="ARBA00022723"/>
    </source>
</evidence>
<evidence type="ECO:0000256" key="5">
    <source>
        <dbReference type="ARBA" id="ARBA00023004"/>
    </source>
</evidence>
<name>A0A242U8D4_ACIPI</name>
<dbReference type="Proteomes" id="UP000195162">
    <property type="component" value="Unassembled WGS sequence"/>
</dbReference>
<keyword evidence="4" id="KW-0560">Oxidoreductase</keyword>
<dbReference type="InterPro" id="IPR046799">
    <property type="entry name" value="ROXA-like_wH"/>
</dbReference>
<sequence>MTEPLTVLGGITAEQFLAEYWQKKPLLVRNGLPEIVGLLEPQDVQELALEEHASARLIRQKDRNPNEWHVKSSPLTKGDFQKLPKLWTLLVQAVDHYSFDLSELWKKFPFIPQWRRDDIMVSYAPKGGSVGKHFDFYDVFLVQGHGHRRWQLGQMCDVNTAFVPNQPLKLLPEIDVQFDEVLAPGDLLYVPPGMAHYGVAEDDCLTFSFGFRMPNVAGMMERISDQFSANTLLQNPVIDIARKQISQIGEMNATELSYLKDLVLAQLQDSSALDAAIISYMSEPKYPDNIPEPDEIEADDLKEILHEGYEVLLEPASRLLYTENNGVLSFWGNGEALCIAETFAPKLRAIANGESLAFDSEFNELEILENVAYLLNESILMLLPPSE</sequence>
<dbReference type="Pfam" id="PF20514">
    <property type="entry name" value="WHD_ROXA"/>
    <property type="match status" value="1"/>
</dbReference>
<dbReference type="PROSITE" id="PS51184">
    <property type="entry name" value="JMJC"/>
    <property type="match status" value="1"/>
</dbReference>
<evidence type="ECO:0000256" key="4">
    <source>
        <dbReference type="ARBA" id="ARBA00023002"/>
    </source>
</evidence>
<evidence type="ECO:0000256" key="3">
    <source>
        <dbReference type="ARBA" id="ARBA00022964"/>
    </source>
</evidence>